<reference evidence="1 2" key="1">
    <citation type="submission" date="2019-03" db="EMBL/GenBank/DDBJ databases">
        <title>Subsurface microbial communities from deep shales in Ohio and West Virginia, USA.</title>
        <authorList>
            <person name="Wrighton K."/>
        </authorList>
    </citation>
    <scope>NUCLEOTIDE SEQUENCE [LARGE SCALE GENOMIC DNA]</scope>
    <source>
        <strain evidence="1 2">MSL 6dP</strain>
    </source>
</reference>
<dbReference type="Proteomes" id="UP000295832">
    <property type="component" value="Unassembled WGS sequence"/>
</dbReference>
<evidence type="ECO:0000313" key="1">
    <source>
        <dbReference type="EMBL" id="TDX43698.1"/>
    </source>
</evidence>
<gene>
    <name evidence="1" type="ORF">C7959_1591</name>
</gene>
<comment type="caution">
    <text evidence="1">The sequence shown here is derived from an EMBL/GenBank/DDBJ whole genome shotgun (WGS) entry which is preliminary data.</text>
</comment>
<protein>
    <submittedName>
        <fullName evidence="1">Uncharacterized protein</fullName>
    </submittedName>
</protein>
<dbReference type="RefSeq" id="WP_134119201.1">
    <property type="nucleotide sequence ID" value="NZ_SOEG01000059.1"/>
</dbReference>
<sequence>MIERDLKLKEDVAEFIGKRMDRIADKQDEDRKNTNKEIIKIHSRLMEKIAPELRKDLFELQAAYVCAGALEGEACYKQGLQDGMKLALGVIE</sequence>
<accession>A0A4R8GHF1</accession>
<dbReference type="AlphaFoldDB" id="A0A4R8GHF1"/>
<evidence type="ECO:0000313" key="2">
    <source>
        <dbReference type="Proteomes" id="UP000295832"/>
    </source>
</evidence>
<keyword evidence="2" id="KW-1185">Reference proteome</keyword>
<proteinExistence type="predicted"/>
<organism evidence="1 2">
    <name type="scientific">Orenia marismortui</name>
    <dbReference type="NCBI Taxonomy" id="46469"/>
    <lineage>
        <taxon>Bacteria</taxon>
        <taxon>Bacillati</taxon>
        <taxon>Bacillota</taxon>
        <taxon>Clostridia</taxon>
        <taxon>Halanaerobiales</taxon>
        <taxon>Halobacteroidaceae</taxon>
        <taxon>Orenia</taxon>
    </lineage>
</organism>
<name>A0A4R8GHF1_9FIRM</name>
<dbReference type="EMBL" id="SOEG01000059">
    <property type="protein sequence ID" value="TDX43698.1"/>
    <property type="molecule type" value="Genomic_DNA"/>
</dbReference>